<reference evidence="2 3" key="1">
    <citation type="submission" date="2019-07" db="EMBL/GenBank/DDBJ databases">
        <title>Whole genome shotgun sequence of Chryseobacterium hagamense NBRC 105253.</title>
        <authorList>
            <person name="Hosoyama A."/>
            <person name="Uohara A."/>
            <person name="Ohji S."/>
            <person name="Ichikawa N."/>
        </authorList>
    </citation>
    <scope>NUCLEOTIDE SEQUENCE [LARGE SCALE GENOMIC DNA]</scope>
    <source>
        <strain evidence="2 3">NBRC 105253</strain>
    </source>
</reference>
<sequence length="140" mass="16531">MDFKKIHIGSLIQKRVAESGIEISRICNFMKCSEEEINGIYRSEAIGTNELLKWSKLLEYDFFRIYTQHMILYSPPSSQKKDSKKKTELPLFRKNIYSREMIDFIRELISTGAKTKAEVIKRYGIPKTTLYKWLSKHENT</sequence>
<dbReference type="SUPFAM" id="SSF46689">
    <property type="entry name" value="Homeodomain-like"/>
    <property type="match status" value="1"/>
</dbReference>
<dbReference type="EMBL" id="BJYJ01000009">
    <property type="protein sequence ID" value="GEN76353.1"/>
    <property type="molecule type" value="Genomic_DNA"/>
</dbReference>
<evidence type="ECO:0000313" key="3">
    <source>
        <dbReference type="Proteomes" id="UP000321863"/>
    </source>
</evidence>
<dbReference type="GO" id="GO:0000150">
    <property type="term" value="F:DNA strand exchange activity"/>
    <property type="evidence" value="ECO:0007669"/>
    <property type="project" value="InterPro"/>
</dbReference>
<name>A0A511YMB6_9FLAO</name>
<gene>
    <name evidence="2" type="ORF">CHA01nite_20930</name>
</gene>
<dbReference type="RefSeq" id="WP_146941273.1">
    <property type="nucleotide sequence ID" value="NZ_BJYJ01000009.1"/>
</dbReference>
<dbReference type="Pfam" id="PF02796">
    <property type="entry name" value="HTH_7"/>
    <property type="match status" value="1"/>
</dbReference>
<dbReference type="InterPro" id="IPR009057">
    <property type="entry name" value="Homeodomain-like_sf"/>
</dbReference>
<comment type="caution">
    <text evidence="2">The sequence shown here is derived from an EMBL/GenBank/DDBJ whole genome shotgun (WGS) entry which is preliminary data.</text>
</comment>
<dbReference type="OrthoDB" id="799937at2"/>
<dbReference type="Proteomes" id="UP000321863">
    <property type="component" value="Unassembled WGS sequence"/>
</dbReference>
<accession>A0A511YMB6</accession>
<feature type="domain" description="Resolvase HTH" evidence="1">
    <location>
        <begin position="93"/>
        <end position="136"/>
    </location>
</feature>
<protein>
    <recommendedName>
        <fullName evidence="1">Resolvase HTH domain-containing protein</fullName>
    </recommendedName>
</protein>
<proteinExistence type="predicted"/>
<evidence type="ECO:0000313" key="2">
    <source>
        <dbReference type="EMBL" id="GEN76353.1"/>
    </source>
</evidence>
<dbReference type="Gene3D" id="1.10.10.60">
    <property type="entry name" value="Homeodomain-like"/>
    <property type="match status" value="1"/>
</dbReference>
<keyword evidence="3" id="KW-1185">Reference proteome</keyword>
<organism evidence="2 3">
    <name type="scientific">Chryseobacterium hagamense</name>
    <dbReference type="NCBI Taxonomy" id="395935"/>
    <lineage>
        <taxon>Bacteria</taxon>
        <taxon>Pseudomonadati</taxon>
        <taxon>Bacteroidota</taxon>
        <taxon>Flavobacteriia</taxon>
        <taxon>Flavobacteriales</taxon>
        <taxon>Weeksellaceae</taxon>
        <taxon>Chryseobacterium group</taxon>
        <taxon>Chryseobacterium</taxon>
    </lineage>
</organism>
<dbReference type="InterPro" id="IPR006120">
    <property type="entry name" value="Resolvase_HTH_dom"/>
</dbReference>
<evidence type="ECO:0000259" key="1">
    <source>
        <dbReference type="Pfam" id="PF02796"/>
    </source>
</evidence>
<dbReference type="AlphaFoldDB" id="A0A511YMB6"/>
<dbReference type="GO" id="GO:0003677">
    <property type="term" value="F:DNA binding"/>
    <property type="evidence" value="ECO:0007669"/>
    <property type="project" value="InterPro"/>
</dbReference>